<feature type="domain" description="Cell wall hydrolase SleB" evidence="1">
    <location>
        <begin position="304"/>
        <end position="414"/>
    </location>
</feature>
<keyword evidence="3" id="KW-1185">Reference proteome</keyword>
<proteinExistence type="predicted"/>
<dbReference type="KEGG" id="hdi:HDIA_1176"/>
<dbReference type="Proteomes" id="UP000223606">
    <property type="component" value="Chromosome 1"/>
</dbReference>
<evidence type="ECO:0000313" key="2">
    <source>
        <dbReference type="EMBL" id="SON54717.1"/>
    </source>
</evidence>
<accession>A0A2C9D310</accession>
<dbReference type="Gene3D" id="1.10.10.2520">
    <property type="entry name" value="Cell wall hydrolase SleB, domain 1"/>
    <property type="match status" value="1"/>
</dbReference>
<evidence type="ECO:0000313" key="3">
    <source>
        <dbReference type="Proteomes" id="UP000223606"/>
    </source>
</evidence>
<dbReference type="AlphaFoldDB" id="A0A2C9D310"/>
<reference evidence="3" key="1">
    <citation type="submission" date="2017-09" db="EMBL/GenBank/DDBJ databases">
        <title>Genome sequence of Nannocystis excedens DSM 71.</title>
        <authorList>
            <person name="Blom J."/>
        </authorList>
    </citation>
    <scope>NUCLEOTIDE SEQUENCE [LARGE SCALE GENOMIC DNA]</scope>
    <source>
        <strain evidence="3">type strain: E19</strain>
    </source>
</reference>
<name>A0A2C9D310_9HYPH</name>
<organism evidence="2 3">
    <name type="scientific">Hartmannibacter diazotrophicus</name>
    <dbReference type="NCBI Taxonomy" id="1482074"/>
    <lineage>
        <taxon>Bacteria</taxon>
        <taxon>Pseudomonadati</taxon>
        <taxon>Pseudomonadota</taxon>
        <taxon>Alphaproteobacteria</taxon>
        <taxon>Hyphomicrobiales</taxon>
        <taxon>Pleomorphomonadaceae</taxon>
        <taxon>Hartmannibacter</taxon>
    </lineage>
</organism>
<dbReference type="GO" id="GO:0016787">
    <property type="term" value="F:hydrolase activity"/>
    <property type="evidence" value="ECO:0007669"/>
    <property type="project" value="InterPro"/>
</dbReference>
<dbReference type="EMBL" id="LT960614">
    <property type="protein sequence ID" value="SON54717.1"/>
    <property type="molecule type" value="Genomic_DNA"/>
</dbReference>
<dbReference type="InterPro" id="IPR042047">
    <property type="entry name" value="SleB_dom1"/>
</dbReference>
<dbReference type="Pfam" id="PF07486">
    <property type="entry name" value="Hydrolase_2"/>
    <property type="match status" value="1"/>
</dbReference>
<dbReference type="InterPro" id="IPR011105">
    <property type="entry name" value="Cell_wall_hydrolase_SleB"/>
</dbReference>
<gene>
    <name evidence="2" type="primary">sleB</name>
    <name evidence="2" type="ORF">HDIA_1176</name>
</gene>
<evidence type="ECO:0000259" key="1">
    <source>
        <dbReference type="Pfam" id="PF07486"/>
    </source>
</evidence>
<protein>
    <submittedName>
        <fullName evidence="2">Spore cortex-lytic enzyme</fullName>
    </submittedName>
</protein>
<sequence length="422" mass="45355">MVMRQTALFHRGRPGKSGAMSGRALLIGGATLAIAALTPTTVALQDVASMLTRDMDPTARWTMSIDATAGSSIHVASGQLDEAKGSVAIVTRGVNGADIIIGDVDPIITGSISKAAEIPDEDRIDRTLKGDLPMSITTPAAPKGFSAGSLFEEHSRLALPTHPDSLQVAFADTPMPLSAIAVARFISPKLALTNVAKLDPLPLPQHRPDATQLIAANYPSQKVSPWGAGSAAQAIATAYAPDSSVVAQDAFAALFSTPKEKPDVPELAVLPGEHWWAKTPLPSSIFQASEQKCLAEAIYFEARSEPTRGQEAVAQVVLNRLKNPAYPATICGVVYQNRNLYNRCQFSFACDRIKDVIYSRHAWRKAQAIAENISLGRVWLDDVGTATHYHATYVRPNWAGVFHRQAKIGKHIFYQTINGGWS</sequence>